<sequence>MVFDGILLSLIVGFLRRGTLRGLADLNLKYGWVFPLLLGVQILVFTLQGRVAILEQISGFLFILIYILGLFFLWVNRENKGFVLLFVGVLLNFIAIAANGGRMPVSYEAAAIALDPFYTEVLKSGLYAKHAMITESTKLGFLGDIIPITSPYPKSQVISIGDVIMNIGIFIFIQHLMLQHKRVKPSISTLVS</sequence>
<keyword evidence="3" id="KW-1185">Reference proteome</keyword>
<dbReference type="Proteomes" id="UP001589833">
    <property type="component" value="Unassembled WGS sequence"/>
</dbReference>
<protein>
    <submittedName>
        <fullName evidence="2">DUF5317 domain-containing protein</fullName>
    </submittedName>
</protein>
<dbReference type="InterPro" id="IPR035168">
    <property type="entry name" value="DUF5317"/>
</dbReference>
<dbReference type="EMBL" id="JBHLTR010000054">
    <property type="protein sequence ID" value="MFC0560995.1"/>
    <property type="molecule type" value="Genomic_DNA"/>
</dbReference>
<evidence type="ECO:0000313" key="2">
    <source>
        <dbReference type="EMBL" id="MFC0560995.1"/>
    </source>
</evidence>
<organism evidence="2 3">
    <name type="scientific">Halalkalibacter alkalisediminis</name>
    <dbReference type="NCBI Taxonomy" id="935616"/>
    <lineage>
        <taxon>Bacteria</taxon>
        <taxon>Bacillati</taxon>
        <taxon>Bacillota</taxon>
        <taxon>Bacilli</taxon>
        <taxon>Bacillales</taxon>
        <taxon>Bacillaceae</taxon>
        <taxon>Halalkalibacter</taxon>
    </lineage>
</organism>
<feature type="transmembrane region" description="Helical" evidence="1">
    <location>
        <begin position="82"/>
        <end position="98"/>
    </location>
</feature>
<keyword evidence="1" id="KW-0472">Membrane</keyword>
<keyword evidence="1" id="KW-1133">Transmembrane helix</keyword>
<proteinExistence type="predicted"/>
<feature type="transmembrane region" description="Helical" evidence="1">
    <location>
        <begin position="57"/>
        <end position="75"/>
    </location>
</feature>
<dbReference type="RefSeq" id="WP_273842216.1">
    <property type="nucleotide sequence ID" value="NZ_JAQQWT010000005.1"/>
</dbReference>
<keyword evidence="1" id="KW-0812">Transmembrane</keyword>
<evidence type="ECO:0000313" key="3">
    <source>
        <dbReference type="Proteomes" id="UP001589833"/>
    </source>
</evidence>
<feature type="transmembrane region" description="Helical" evidence="1">
    <location>
        <begin position="31"/>
        <end position="51"/>
    </location>
</feature>
<dbReference type="Pfam" id="PF17248">
    <property type="entry name" value="DUF5317"/>
    <property type="match status" value="1"/>
</dbReference>
<accession>A0ABV6NJP6</accession>
<feature type="transmembrane region" description="Helical" evidence="1">
    <location>
        <begin position="157"/>
        <end position="178"/>
    </location>
</feature>
<comment type="caution">
    <text evidence="2">The sequence shown here is derived from an EMBL/GenBank/DDBJ whole genome shotgun (WGS) entry which is preliminary data.</text>
</comment>
<evidence type="ECO:0000256" key="1">
    <source>
        <dbReference type="SAM" id="Phobius"/>
    </source>
</evidence>
<reference evidence="2 3" key="1">
    <citation type="submission" date="2024-09" db="EMBL/GenBank/DDBJ databases">
        <authorList>
            <person name="Sun Q."/>
            <person name="Mori K."/>
        </authorList>
    </citation>
    <scope>NUCLEOTIDE SEQUENCE [LARGE SCALE GENOMIC DNA]</scope>
    <source>
        <strain evidence="2 3">NCAIM B.02301</strain>
    </source>
</reference>
<name>A0ABV6NJP6_9BACI</name>
<gene>
    <name evidence="2" type="ORF">ACFFH4_18785</name>
</gene>